<protein>
    <submittedName>
        <fullName evidence="1">Uncharacterized protein</fullName>
    </submittedName>
</protein>
<evidence type="ECO:0000313" key="2">
    <source>
        <dbReference type="Proteomes" id="UP000762676"/>
    </source>
</evidence>
<reference evidence="1 2" key="1">
    <citation type="journal article" date="2021" name="Elife">
        <title>Chloroplast acquisition without the gene transfer in kleptoplastic sea slugs, Plakobranchus ocellatus.</title>
        <authorList>
            <person name="Maeda T."/>
            <person name="Takahashi S."/>
            <person name="Yoshida T."/>
            <person name="Shimamura S."/>
            <person name="Takaki Y."/>
            <person name="Nagai Y."/>
            <person name="Toyoda A."/>
            <person name="Suzuki Y."/>
            <person name="Arimoto A."/>
            <person name="Ishii H."/>
            <person name="Satoh N."/>
            <person name="Nishiyama T."/>
            <person name="Hasebe M."/>
            <person name="Maruyama T."/>
            <person name="Minagawa J."/>
            <person name="Obokata J."/>
            <person name="Shigenobu S."/>
        </authorList>
    </citation>
    <scope>NUCLEOTIDE SEQUENCE [LARGE SCALE GENOMIC DNA]</scope>
</reference>
<name>A0AAV4JSV5_9GAST</name>
<dbReference type="AlphaFoldDB" id="A0AAV4JSV5"/>
<dbReference type="EMBL" id="BMAT01010384">
    <property type="protein sequence ID" value="GFS25862.1"/>
    <property type="molecule type" value="Genomic_DNA"/>
</dbReference>
<keyword evidence="2" id="KW-1185">Reference proteome</keyword>
<comment type="caution">
    <text evidence="1">The sequence shown here is derived from an EMBL/GenBank/DDBJ whole genome shotgun (WGS) entry which is preliminary data.</text>
</comment>
<sequence length="116" mass="13179">MPPGIRCFHPDTLHAIPIHGMPTRYMACYSDTWYAIPIHGMPTRYMACRPETGFNLVVVIRKRRLHYAGHLKRMKPEYLAGSRDAHCSIQYTYGSYSCPVLAVPLSTGVTLLLNVR</sequence>
<gene>
    <name evidence="1" type="ORF">ElyMa_005194400</name>
</gene>
<evidence type="ECO:0000313" key="1">
    <source>
        <dbReference type="EMBL" id="GFS25862.1"/>
    </source>
</evidence>
<organism evidence="1 2">
    <name type="scientific">Elysia marginata</name>
    <dbReference type="NCBI Taxonomy" id="1093978"/>
    <lineage>
        <taxon>Eukaryota</taxon>
        <taxon>Metazoa</taxon>
        <taxon>Spiralia</taxon>
        <taxon>Lophotrochozoa</taxon>
        <taxon>Mollusca</taxon>
        <taxon>Gastropoda</taxon>
        <taxon>Heterobranchia</taxon>
        <taxon>Euthyneura</taxon>
        <taxon>Panpulmonata</taxon>
        <taxon>Sacoglossa</taxon>
        <taxon>Placobranchoidea</taxon>
        <taxon>Plakobranchidae</taxon>
        <taxon>Elysia</taxon>
    </lineage>
</organism>
<proteinExistence type="predicted"/>
<dbReference type="Proteomes" id="UP000762676">
    <property type="component" value="Unassembled WGS sequence"/>
</dbReference>
<accession>A0AAV4JSV5</accession>